<dbReference type="PATRIC" id="fig|1212765.3.peg.130"/>
<dbReference type="EMBL" id="CP003731">
    <property type="protein sequence ID" value="AFO51685.1"/>
    <property type="molecule type" value="Genomic_DNA"/>
</dbReference>
<dbReference type="HOGENOM" id="CLU_2753525_0_0_14"/>
<evidence type="ECO:0000313" key="2">
    <source>
        <dbReference type="Proteomes" id="UP000006502"/>
    </source>
</evidence>
<dbReference type="KEGG" id="mhl:MHLP_00525"/>
<gene>
    <name evidence="1" type="ordered locus">MHLP_00525</name>
</gene>
<keyword evidence="2" id="KW-1185">Reference proteome</keyword>
<sequence>MSSASSPFSLAVWKSSSLVTTKVEPSSLTILKLVPSISSLTSGCFSFFAFRVPIYLQLFYVDAHLCLTAA</sequence>
<protein>
    <submittedName>
        <fullName evidence="1">Uncharacterized protein</fullName>
    </submittedName>
</protein>
<evidence type="ECO:0000313" key="1">
    <source>
        <dbReference type="EMBL" id="AFO51685.1"/>
    </source>
</evidence>
<organism evidence="1 2">
    <name type="scientific">Mycoplasma haematolamae (strain Purdue)</name>
    <dbReference type="NCBI Taxonomy" id="1212765"/>
    <lineage>
        <taxon>Bacteria</taxon>
        <taxon>Bacillati</taxon>
        <taxon>Mycoplasmatota</taxon>
        <taxon>Mollicutes</taxon>
        <taxon>Mycoplasmataceae</taxon>
        <taxon>Mycoplasma</taxon>
    </lineage>
</organism>
<dbReference type="Proteomes" id="UP000006502">
    <property type="component" value="Chromosome"/>
</dbReference>
<dbReference type="AlphaFoldDB" id="I7B8W5"/>
<proteinExistence type="predicted"/>
<reference evidence="2" key="2">
    <citation type="submission" date="2012-07" db="EMBL/GenBank/DDBJ databases">
        <title>Complete genome sequence of 'Candidatus Mycoplasma haemolamae'.</title>
        <authorList>
            <person name="Guimaraes A.M.S."/>
            <person name="Toth B."/>
            <person name="Santos A.P."/>
            <person name="Nascimento N.C."/>
            <person name="Sojka J.E."/>
            <person name="Messick J.B."/>
        </authorList>
    </citation>
    <scope>NUCLEOTIDE SEQUENCE [LARGE SCALE GENOMIC DNA]</scope>
    <source>
        <strain evidence="2">Purdue</strain>
    </source>
</reference>
<accession>I7B8W5</accession>
<name>I7B8W5_MYCHA</name>
<reference evidence="1 2" key="1">
    <citation type="journal article" date="2012" name="J. Bacteriol.">
        <title>Genome Sequence of "Candidatus Mycoplasma haemolamae" Strain Purdue, a Red Blood Cell Pathogen of Alpacas (Vicugna pacos) and Llamas (Lama glama).</title>
        <authorList>
            <person name="Guimaraes A.M."/>
            <person name="Toth B."/>
            <person name="Santos A.P."/>
            <person name="do Nascimento N.C."/>
            <person name="Kritchevsky J.E."/>
            <person name="Messick J.B."/>
        </authorList>
    </citation>
    <scope>NUCLEOTIDE SEQUENCE [LARGE SCALE GENOMIC DNA]</scope>
    <source>
        <strain evidence="1 2">Purdue</strain>
    </source>
</reference>